<feature type="domain" description="Germinal-centre associated nuclear protein MCM3AP" evidence="1">
    <location>
        <begin position="461"/>
        <end position="834"/>
    </location>
</feature>
<feature type="non-terminal residue" evidence="2">
    <location>
        <position position="1"/>
    </location>
</feature>
<dbReference type="EMBL" id="CACRXK020014972">
    <property type="protein sequence ID" value="CAB4027710.1"/>
    <property type="molecule type" value="Genomic_DNA"/>
</dbReference>
<protein>
    <recommendedName>
        <fullName evidence="1">Germinal-centre associated nuclear protein MCM3AP domain-containing protein</fullName>
    </recommendedName>
</protein>
<dbReference type="OrthoDB" id="21502at2759"/>
<dbReference type="InterPro" id="IPR031907">
    <property type="entry name" value="MCM3AP_GANP"/>
</dbReference>
<accession>A0A6S7JFC3</accession>
<organism evidence="2 3">
    <name type="scientific">Paramuricea clavata</name>
    <name type="common">Red gorgonian</name>
    <name type="synonym">Violescent sea-whip</name>
    <dbReference type="NCBI Taxonomy" id="317549"/>
    <lineage>
        <taxon>Eukaryota</taxon>
        <taxon>Metazoa</taxon>
        <taxon>Cnidaria</taxon>
        <taxon>Anthozoa</taxon>
        <taxon>Octocorallia</taxon>
        <taxon>Malacalcyonacea</taxon>
        <taxon>Plexauridae</taxon>
        <taxon>Paramuricea</taxon>
    </lineage>
</organism>
<dbReference type="AlphaFoldDB" id="A0A6S7JFC3"/>
<proteinExistence type="predicted"/>
<sequence>TSRFCSHYNFTTTDDSVQFSKVFTDPEAAFPLQKATNVIESKRNCSIGEVVNGSPLTNRPLHEPLSSFDANGRYIGLPNLVQMLQNTPDTPEPESPYEIHEPAINLPPEQRSPVVQQPTDDPRVILNKAMESASLDLVEEAVDELVKDVCGDAIRQVDLEHQLSKAFADKFINDSLTIMVKEIAKECIEKEVEIKRRKIAVAESRARMSVVVMNEIIRDFMKTELVIVARDTKRAIGQQMKAQSFAKMSAVIMREMLEDVMYEQCQEIALTTRKEVVRQKKALLRKKAEVLRRNQMRKYFQSWSKEYHTRVHIRNILRKLPAKSPMLTVKQQLDKLLSSNDSTANVLTSPISYKSILKEREELQKRLTDMANEKEMKRLRAMQPVNLTRLHKELTASRLMSTKRSYSNNCMKLIVSFPSRVEHFSLGNSESLIKFKLRTENTDHCLPIPAELRGKFEQLSETQQRSTQTLDFKYDIKACYGVLSTNERRKVQQHHLLLGITGIFFTLHSNGQARDKMFWSNCRTRLGQLLRSKPPVPGIPLLIMNISTGSSDEQSNIEEHLGIAELREEGLLSDCVVYLQQEQTDSDEFHKQLVHSLVWLMSHSPETPTIEKETLKGFVEKEILKNFTIPLYEETALRKEALLQPQCPEVIVDLYNSVIDYVIAVVTNLKLKDISLPIPEFIATGGLTDSPPVSWNSTETRERLYSILGKLKLPMPFSPATDGTWHSEYILCLDYINILLEEEPLKTFGFALINRVERILSPYANDCSDLSTTTLTAADVPWPEVIEACIKTLLSWLHTLSEGEHVYYLPQDLEEFKQPSLWTEAATETVKLTKGNSKM</sequence>
<dbReference type="Pfam" id="PF16769">
    <property type="entry name" value="MCM3AP_GANP"/>
    <property type="match status" value="1"/>
</dbReference>
<evidence type="ECO:0000259" key="1">
    <source>
        <dbReference type="Pfam" id="PF16769"/>
    </source>
</evidence>
<feature type="non-terminal residue" evidence="2">
    <location>
        <position position="839"/>
    </location>
</feature>
<name>A0A6S7JFC3_PARCT</name>
<comment type="caution">
    <text evidence="2">The sequence shown here is derived from an EMBL/GenBank/DDBJ whole genome shotgun (WGS) entry which is preliminary data.</text>
</comment>
<gene>
    <name evidence="2" type="ORF">PACLA_8A003835</name>
</gene>
<evidence type="ECO:0000313" key="3">
    <source>
        <dbReference type="Proteomes" id="UP001152795"/>
    </source>
</evidence>
<evidence type="ECO:0000313" key="2">
    <source>
        <dbReference type="EMBL" id="CAB4027710.1"/>
    </source>
</evidence>
<keyword evidence="3" id="KW-1185">Reference proteome</keyword>
<dbReference type="Proteomes" id="UP001152795">
    <property type="component" value="Unassembled WGS sequence"/>
</dbReference>
<reference evidence="2" key="1">
    <citation type="submission" date="2020-04" db="EMBL/GenBank/DDBJ databases">
        <authorList>
            <person name="Alioto T."/>
            <person name="Alioto T."/>
            <person name="Gomez Garrido J."/>
        </authorList>
    </citation>
    <scope>NUCLEOTIDE SEQUENCE</scope>
    <source>
        <strain evidence="2">A484AB</strain>
    </source>
</reference>